<feature type="domain" description="AIR12 DOMON" evidence="2">
    <location>
        <begin position="76"/>
        <end position="122"/>
    </location>
</feature>
<reference evidence="3 4" key="1">
    <citation type="submission" date="2022-01" db="EMBL/GenBank/DDBJ databases">
        <authorList>
            <person name="Xiong W."/>
            <person name="Schranz E."/>
        </authorList>
    </citation>
    <scope>NUCLEOTIDE SEQUENCE [LARGE SCALE GENOMIC DNA]</scope>
</reference>
<organism evidence="3 4">
    <name type="scientific">Lactuca virosa</name>
    <dbReference type="NCBI Taxonomy" id="75947"/>
    <lineage>
        <taxon>Eukaryota</taxon>
        <taxon>Viridiplantae</taxon>
        <taxon>Streptophyta</taxon>
        <taxon>Embryophyta</taxon>
        <taxon>Tracheophyta</taxon>
        <taxon>Spermatophyta</taxon>
        <taxon>Magnoliopsida</taxon>
        <taxon>eudicotyledons</taxon>
        <taxon>Gunneridae</taxon>
        <taxon>Pentapetalae</taxon>
        <taxon>asterids</taxon>
        <taxon>campanulids</taxon>
        <taxon>Asterales</taxon>
        <taxon>Asteraceae</taxon>
        <taxon>Cichorioideae</taxon>
        <taxon>Cichorieae</taxon>
        <taxon>Lactucinae</taxon>
        <taxon>Lactuca</taxon>
    </lineage>
</organism>
<name>A0AAU9PFZ0_9ASTR</name>
<gene>
    <name evidence="3" type="ORF">LVIROSA_LOCUS34803</name>
</gene>
<keyword evidence="4" id="KW-1185">Reference proteome</keyword>
<dbReference type="AlphaFoldDB" id="A0AAU9PFZ0"/>
<evidence type="ECO:0000313" key="3">
    <source>
        <dbReference type="EMBL" id="CAH1449315.1"/>
    </source>
</evidence>
<feature type="region of interest" description="Disordered" evidence="1">
    <location>
        <begin position="1"/>
        <end position="55"/>
    </location>
</feature>
<dbReference type="Proteomes" id="UP001157418">
    <property type="component" value="Unassembled WGS sequence"/>
</dbReference>
<feature type="compositionally biased region" description="Low complexity" evidence="1">
    <location>
        <begin position="11"/>
        <end position="25"/>
    </location>
</feature>
<comment type="caution">
    <text evidence="3">The sequence shown here is derived from an EMBL/GenBank/DDBJ whole genome shotgun (WGS) entry which is preliminary data.</text>
</comment>
<protein>
    <recommendedName>
        <fullName evidence="2">AIR12 DOMON domain-containing protein</fullName>
    </recommendedName>
</protein>
<evidence type="ECO:0000313" key="4">
    <source>
        <dbReference type="Proteomes" id="UP001157418"/>
    </source>
</evidence>
<dbReference type="InterPro" id="IPR045265">
    <property type="entry name" value="AIR12_DOMON"/>
</dbReference>
<dbReference type="Pfam" id="PF04526">
    <property type="entry name" value="DUF568"/>
    <property type="match status" value="1"/>
</dbReference>
<dbReference type="EMBL" id="CAKMRJ010005634">
    <property type="protein sequence ID" value="CAH1449315.1"/>
    <property type="molecule type" value="Genomic_DNA"/>
</dbReference>
<evidence type="ECO:0000259" key="2">
    <source>
        <dbReference type="Pfam" id="PF04526"/>
    </source>
</evidence>
<accession>A0AAU9PFZ0</accession>
<sequence>MDDKFSDCRCSASSTSWNPNSPSTSHTIQRLHHRHLTPSTSHTSSTPPPVSTGSLMLQKTHTSLPSSHIQPPLTDGSLEFPEKGMTSVNHVWWVRPSVSADGFPVKHAFQPANLGAKGWLDLLSGQSISRPSGGIGGGDSRTKKRNIWHGFTFIHSAKFLLMQSASPARPRDLNLDPGQRVSPTTVTAVSGLLYFLLQQSR</sequence>
<evidence type="ECO:0000256" key="1">
    <source>
        <dbReference type="SAM" id="MobiDB-lite"/>
    </source>
</evidence>
<proteinExistence type="predicted"/>